<protein>
    <submittedName>
        <fullName evidence="1">Uncharacterized protein</fullName>
    </submittedName>
</protein>
<reference evidence="1 2" key="1">
    <citation type="submission" date="2019-05" db="EMBL/GenBank/DDBJ databases">
        <title>Complete genome sequencing of Anaerostipes rhamnosivorans.</title>
        <authorList>
            <person name="Bui T.P.N."/>
            <person name="de Vos W.M."/>
        </authorList>
    </citation>
    <scope>NUCLEOTIDE SEQUENCE [LARGE SCALE GENOMIC DNA]</scope>
    <source>
        <strain evidence="1 2">1y2</strain>
    </source>
</reference>
<dbReference type="EMBL" id="CP040058">
    <property type="protein sequence ID" value="QCP35664.1"/>
    <property type="molecule type" value="Genomic_DNA"/>
</dbReference>
<accession>A0A4P8IIC6</accession>
<keyword evidence="2" id="KW-1185">Reference proteome</keyword>
<dbReference type="OrthoDB" id="9970931at2"/>
<evidence type="ECO:0000313" key="2">
    <source>
        <dbReference type="Proteomes" id="UP000298653"/>
    </source>
</evidence>
<evidence type="ECO:0000313" key="1">
    <source>
        <dbReference type="EMBL" id="QCP35664.1"/>
    </source>
</evidence>
<gene>
    <name evidence="1" type="ORF">AR1Y2_2210</name>
</gene>
<dbReference type="AlphaFoldDB" id="A0A4P8IIC6"/>
<proteinExistence type="predicted"/>
<organism evidence="1 2">
    <name type="scientific">Anaerostipes rhamnosivorans</name>
    <dbReference type="NCBI Taxonomy" id="1229621"/>
    <lineage>
        <taxon>Bacteria</taxon>
        <taxon>Bacillati</taxon>
        <taxon>Bacillota</taxon>
        <taxon>Clostridia</taxon>
        <taxon>Lachnospirales</taxon>
        <taxon>Lachnospiraceae</taxon>
        <taxon>Anaerostipes</taxon>
    </lineage>
</organism>
<dbReference type="RefSeq" id="WP_137328994.1">
    <property type="nucleotide sequence ID" value="NZ_CP040058.1"/>
</dbReference>
<sequence>MNIWESTVLTDKGAALQAKLIEGQTLHITQVMTGGAKVPLVNLRQKGRDFQSHGIFTLRPQIRCRLR</sequence>
<dbReference type="Proteomes" id="UP000298653">
    <property type="component" value="Chromosome"/>
</dbReference>
<dbReference type="KEGG" id="arf:AR1Y2_2210"/>
<name>A0A4P8IIC6_9FIRM</name>